<dbReference type="FunFam" id="3.40.640.10:FF:000014">
    <property type="entry name" value="Adenosylmethionine-8-amino-7-oxononanoate aminotransferase, probable"/>
    <property type="match status" value="1"/>
</dbReference>
<keyword evidence="3 6" id="KW-0808">Transferase</keyword>
<reference evidence="6 7" key="1">
    <citation type="submission" date="2019-03" db="EMBL/GenBank/DDBJ databases">
        <title>Genomic Encyclopedia of Type Strains, Phase IV (KMG-IV): sequencing the most valuable type-strain genomes for metagenomic binning, comparative biology and taxonomic classification.</title>
        <authorList>
            <person name="Goeker M."/>
        </authorList>
    </citation>
    <scope>NUCLEOTIDE SEQUENCE [LARGE SCALE GENOMIC DNA]</scope>
    <source>
        <strain evidence="6 7">DSM 25894</strain>
    </source>
</reference>
<dbReference type="OrthoDB" id="9807885at2"/>
<dbReference type="Proteomes" id="UP000294650">
    <property type="component" value="Unassembled WGS sequence"/>
</dbReference>
<dbReference type="EMBL" id="SMAN01000007">
    <property type="protein sequence ID" value="TCT23322.1"/>
    <property type="molecule type" value="Genomic_DNA"/>
</dbReference>
<evidence type="ECO:0000256" key="3">
    <source>
        <dbReference type="ARBA" id="ARBA00022679"/>
    </source>
</evidence>
<dbReference type="InterPro" id="IPR005814">
    <property type="entry name" value="Aminotrans_3"/>
</dbReference>
<dbReference type="GO" id="GO:0008483">
    <property type="term" value="F:transaminase activity"/>
    <property type="evidence" value="ECO:0007669"/>
    <property type="project" value="UniProtKB-KW"/>
</dbReference>
<comment type="caution">
    <text evidence="6">The sequence shown here is derived from an EMBL/GenBank/DDBJ whole genome shotgun (WGS) entry which is preliminary data.</text>
</comment>
<evidence type="ECO:0000256" key="5">
    <source>
        <dbReference type="RuleBase" id="RU003560"/>
    </source>
</evidence>
<evidence type="ECO:0000313" key="6">
    <source>
        <dbReference type="EMBL" id="TCT23322.1"/>
    </source>
</evidence>
<accession>A0A4V2V213</accession>
<dbReference type="RefSeq" id="WP_132371508.1">
    <property type="nucleotide sequence ID" value="NZ_SMAN01000007.1"/>
</dbReference>
<evidence type="ECO:0000256" key="1">
    <source>
        <dbReference type="ARBA" id="ARBA00008954"/>
    </source>
</evidence>
<dbReference type="InterPro" id="IPR049704">
    <property type="entry name" value="Aminotrans_3_PPA_site"/>
</dbReference>
<keyword evidence="4 5" id="KW-0663">Pyridoxal phosphate</keyword>
<sequence length="439" mass="48695">MNQLQLINELIELDQNHFLHPTSSIKQQQEEGPAAIFTEGKGIYVTDLSGKTYIEGMSSLWNVHVGYGRKELAETARAQMEKLAFSNCFSTFSNEPAIRLAKKIADMTPGDLQAVFFTSGGSEANDTAYKLAQYYWKLKGFPNKTKIISRKQAYHGLAVGSTSATGISAFHTMTPSPSPEFIHIDPFSAEELEQVIQQEGEEHIAAFIAEPVQGAGGVHIPPPDYLENVRKICDKYNVLMIADEVITGFGRTGKMFACEHWNVVPDFMLFAKGVTSGYMPLGGVVIRQPIHEDLKELAKGTLLHGFTYSGHPVSCAVGLHNIDIIEEEKLVENSRTAGEEMKYHLQQIQDEIPYVGDVRSLGLIGGLEIMKNPETNERFTEKISPLIVKEARNRGLILRNVVFEEADTIVFAPPLIIQGEEIMTLFSILKDSILAVLNH</sequence>
<dbReference type="PIRSF" id="PIRSF000521">
    <property type="entry name" value="Transaminase_4ab_Lys_Orn"/>
    <property type="match status" value="1"/>
</dbReference>
<protein>
    <submittedName>
        <fullName evidence="6">Putrescine aminotransferase</fullName>
    </submittedName>
</protein>
<dbReference type="PANTHER" id="PTHR43094:SF1">
    <property type="entry name" value="AMINOTRANSFERASE CLASS-III"/>
    <property type="match status" value="1"/>
</dbReference>
<dbReference type="AlphaFoldDB" id="A0A4V2V213"/>
<evidence type="ECO:0000256" key="4">
    <source>
        <dbReference type="ARBA" id="ARBA00022898"/>
    </source>
</evidence>
<keyword evidence="2 6" id="KW-0032">Aminotransferase</keyword>
<dbReference type="Pfam" id="PF00202">
    <property type="entry name" value="Aminotran_3"/>
    <property type="match status" value="1"/>
</dbReference>
<keyword evidence="7" id="KW-1185">Reference proteome</keyword>
<comment type="similarity">
    <text evidence="1 5">Belongs to the class-III pyridoxal-phosphate-dependent aminotransferase family.</text>
</comment>
<dbReference type="InterPro" id="IPR015421">
    <property type="entry name" value="PyrdxlP-dep_Trfase_major"/>
</dbReference>
<dbReference type="Gene3D" id="3.40.640.10">
    <property type="entry name" value="Type I PLP-dependent aspartate aminotransferase-like (Major domain)"/>
    <property type="match status" value="1"/>
</dbReference>
<dbReference type="InterPro" id="IPR015422">
    <property type="entry name" value="PyrdxlP-dep_Trfase_small"/>
</dbReference>
<evidence type="ECO:0000256" key="2">
    <source>
        <dbReference type="ARBA" id="ARBA00022576"/>
    </source>
</evidence>
<dbReference type="PROSITE" id="PS00600">
    <property type="entry name" value="AA_TRANSFER_CLASS_3"/>
    <property type="match status" value="1"/>
</dbReference>
<gene>
    <name evidence="6" type="ORF">EDD68_10735</name>
</gene>
<name>A0A4V2V213_9BACI</name>
<dbReference type="Gene3D" id="3.90.1150.10">
    <property type="entry name" value="Aspartate Aminotransferase, domain 1"/>
    <property type="match status" value="1"/>
</dbReference>
<dbReference type="CDD" id="cd00610">
    <property type="entry name" value="OAT_like"/>
    <property type="match status" value="1"/>
</dbReference>
<dbReference type="GO" id="GO:0030170">
    <property type="term" value="F:pyridoxal phosphate binding"/>
    <property type="evidence" value="ECO:0007669"/>
    <property type="project" value="InterPro"/>
</dbReference>
<proteinExistence type="inferred from homology"/>
<evidence type="ECO:0000313" key="7">
    <source>
        <dbReference type="Proteomes" id="UP000294650"/>
    </source>
</evidence>
<dbReference type="SUPFAM" id="SSF53383">
    <property type="entry name" value="PLP-dependent transferases"/>
    <property type="match status" value="1"/>
</dbReference>
<dbReference type="InterPro" id="IPR015424">
    <property type="entry name" value="PyrdxlP-dep_Trfase"/>
</dbReference>
<organism evidence="6 7">
    <name type="scientific">Melghiribacillus thermohalophilus</name>
    <dbReference type="NCBI Taxonomy" id="1324956"/>
    <lineage>
        <taxon>Bacteria</taxon>
        <taxon>Bacillati</taxon>
        <taxon>Bacillota</taxon>
        <taxon>Bacilli</taxon>
        <taxon>Bacillales</taxon>
        <taxon>Bacillaceae</taxon>
        <taxon>Melghiribacillus</taxon>
    </lineage>
</organism>
<dbReference type="PANTHER" id="PTHR43094">
    <property type="entry name" value="AMINOTRANSFERASE"/>
    <property type="match status" value="1"/>
</dbReference>